<dbReference type="InterPro" id="IPR050650">
    <property type="entry name" value="Type-II_Cytokine-TF_Rcpt"/>
</dbReference>
<feature type="region of interest" description="Disordered" evidence="1">
    <location>
        <begin position="324"/>
        <end position="346"/>
    </location>
</feature>
<evidence type="ECO:0000259" key="5">
    <source>
        <dbReference type="Pfam" id="PF09294"/>
    </source>
</evidence>
<keyword evidence="3" id="KW-0732">Signal</keyword>
<organism evidence="6 7">
    <name type="scientific">Triplophysa rosa</name>
    <name type="common">Cave loach</name>
    <dbReference type="NCBI Taxonomy" id="992332"/>
    <lineage>
        <taxon>Eukaryota</taxon>
        <taxon>Metazoa</taxon>
        <taxon>Chordata</taxon>
        <taxon>Craniata</taxon>
        <taxon>Vertebrata</taxon>
        <taxon>Euteleostomi</taxon>
        <taxon>Actinopterygii</taxon>
        <taxon>Neopterygii</taxon>
        <taxon>Teleostei</taxon>
        <taxon>Ostariophysi</taxon>
        <taxon>Cypriniformes</taxon>
        <taxon>Nemacheilidae</taxon>
        <taxon>Triplophysa</taxon>
    </lineage>
</organism>
<evidence type="ECO:0000259" key="4">
    <source>
        <dbReference type="Pfam" id="PF01108"/>
    </source>
</evidence>
<dbReference type="Proteomes" id="UP001059041">
    <property type="component" value="Linkage Group LG6"/>
</dbReference>
<dbReference type="Pfam" id="PF09294">
    <property type="entry name" value="Interfer-bind"/>
    <property type="match status" value="1"/>
</dbReference>
<keyword evidence="6" id="KW-0675">Receptor</keyword>
<protein>
    <submittedName>
        <fullName evidence="6">Cytokine receptor family member B5</fullName>
    </submittedName>
</protein>
<keyword evidence="7" id="KW-1185">Reference proteome</keyword>
<feature type="transmembrane region" description="Helical" evidence="2">
    <location>
        <begin position="235"/>
        <end position="257"/>
    </location>
</feature>
<dbReference type="AlphaFoldDB" id="A0A9W8C728"/>
<dbReference type="InterPro" id="IPR013783">
    <property type="entry name" value="Ig-like_fold"/>
</dbReference>
<dbReference type="InterPro" id="IPR015373">
    <property type="entry name" value="Interferon/interleukin_rcp_dom"/>
</dbReference>
<dbReference type="OrthoDB" id="9944680at2759"/>
<dbReference type="PANTHER" id="PTHR20859">
    <property type="entry name" value="INTERFERON/INTERLEUKIN RECEPTOR"/>
    <property type="match status" value="1"/>
</dbReference>
<evidence type="ECO:0000256" key="1">
    <source>
        <dbReference type="SAM" id="MobiDB-lite"/>
    </source>
</evidence>
<keyword evidence="2" id="KW-1133">Transmembrane helix</keyword>
<name>A0A9W8C728_TRIRA</name>
<reference evidence="6" key="1">
    <citation type="submission" date="2021-02" db="EMBL/GenBank/DDBJ databases">
        <title>Comparative genomics reveals that relaxation of natural selection precedes convergent phenotypic evolution of cavefish.</title>
        <authorList>
            <person name="Peng Z."/>
        </authorList>
    </citation>
    <scope>NUCLEOTIDE SEQUENCE</scope>
    <source>
        <tissue evidence="6">Muscle</tissue>
    </source>
</reference>
<evidence type="ECO:0000256" key="2">
    <source>
        <dbReference type="SAM" id="Phobius"/>
    </source>
</evidence>
<feature type="domain" description="Interferon/interleukin receptor" evidence="5">
    <location>
        <begin position="128"/>
        <end position="228"/>
    </location>
</feature>
<sequence length="387" mass="44931">MHSSCWYNCAFFLLLEVSVVFGDLSSPQNLTLHTLNTHYILQWDWGHETAMNETVTFTAQYIAQYKTRRPTQSQNWKSVCVNVVERRCDFTDTGLFYFGLFLLRVQAKTARQSSCWVQIEFCPDKHAAIGPPSSVQLNSIIDGLEIIVADPLDNTNQSMKDLVQNMNYLIQYWKKHEDVQKADILWTKNNFVTLSELEKWTWYCVIVQTHCEFYNKSSVYSDTHCTQTGGETTNLMIFLYFLISLVLFFLLFLVLFLGSFKTYKTLKSIFYPSVTLPSYILEHRAADSDMPRLLIPEPEMFCEHLDITSAEVNAAITVMEQDQGIETHSQHDSGDSGFISTEEDSCHKEYRRTQRIKHNEVHMEDMCKMNHREEIQDGMMGVLCLKQ</sequence>
<feature type="domain" description="Fibronectin type-III" evidence="4">
    <location>
        <begin position="6"/>
        <end position="116"/>
    </location>
</feature>
<evidence type="ECO:0000313" key="6">
    <source>
        <dbReference type="EMBL" id="KAI7809097.1"/>
    </source>
</evidence>
<dbReference type="InterPro" id="IPR003961">
    <property type="entry name" value="FN3_dom"/>
</dbReference>
<dbReference type="SUPFAM" id="SSF49265">
    <property type="entry name" value="Fibronectin type III"/>
    <property type="match status" value="2"/>
</dbReference>
<feature type="chain" id="PRO_5040789769" evidence="3">
    <location>
        <begin position="23"/>
        <end position="387"/>
    </location>
</feature>
<dbReference type="PANTHER" id="PTHR20859:SF85">
    <property type="entry name" value="INTERFERON ALPHA_BETA RECEPTOR 1 ISOFORM X1"/>
    <property type="match status" value="1"/>
</dbReference>
<dbReference type="GO" id="GO:0004904">
    <property type="term" value="F:interferon receptor activity"/>
    <property type="evidence" value="ECO:0007669"/>
    <property type="project" value="TreeGrafter"/>
</dbReference>
<dbReference type="Pfam" id="PF01108">
    <property type="entry name" value="Tissue_fac"/>
    <property type="match status" value="1"/>
</dbReference>
<gene>
    <name evidence="6" type="ORF">IRJ41_025742</name>
</gene>
<evidence type="ECO:0000313" key="7">
    <source>
        <dbReference type="Proteomes" id="UP001059041"/>
    </source>
</evidence>
<evidence type="ECO:0000256" key="3">
    <source>
        <dbReference type="SAM" id="SignalP"/>
    </source>
</evidence>
<comment type="caution">
    <text evidence="6">The sequence shown here is derived from an EMBL/GenBank/DDBJ whole genome shotgun (WGS) entry which is preliminary data.</text>
</comment>
<dbReference type="Gene3D" id="2.60.40.10">
    <property type="entry name" value="Immunoglobulins"/>
    <property type="match status" value="2"/>
</dbReference>
<dbReference type="InterPro" id="IPR036116">
    <property type="entry name" value="FN3_sf"/>
</dbReference>
<proteinExistence type="predicted"/>
<keyword evidence="2" id="KW-0472">Membrane</keyword>
<keyword evidence="2" id="KW-0812">Transmembrane</keyword>
<dbReference type="GO" id="GO:0005886">
    <property type="term" value="C:plasma membrane"/>
    <property type="evidence" value="ECO:0007669"/>
    <property type="project" value="TreeGrafter"/>
</dbReference>
<feature type="signal peptide" evidence="3">
    <location>
        <begin position="1"/>
        <end position="22"/>
    </location>
</feature>
<dbReference type="EMBL" id="JAFHDT010000006">
    <property type="protein sequence ID" value="KAI7809097.1"/>
    <property type="molecule type" value="Genomic_DNA"/>
</dbReference>
<accession>A0A9W8C728</accession>